<evidence type="ECO:0000313" key="3">
    <source>
        <dbReference type="Proteomes" id="UP000253209"/>
    </source>
</evidence>
<evidence type="ECO:0000256" key="1">
    <source>
        <dbReference type="SAM" id="Phobius"/>
    </source>
</evidence>
<dbReference type="Proteomes" id="UP000253209">
    <property type="component" value="Unassembled WGS sequence"/>
</dbReference>
<name>A0A367GSZ8_9SPHI</name>
<dbReference type="OrthoDB" id="122062at2"/>
<comment type="caution">
    <text evidence="2">The sequence shown here is derived from an EMBL/GenBank/DDBJ whole genome shotgun (WGS) entry which is preliminary data.</text>
</comment>
<keyword evidence="3" id="KW-1185">Reference proteome</keyword>
<protein>
    <recommendedName>
        <fullName evidence="4">MtN3 and saliva related transmembrane protein</fullName>
    </recommendedName>
</protein>
<evidence type="ECO:0008006" key="4">
    <source>
        <dbReference type="Google" id="ProtNLM"/>
    </source>
</evidence>
<dbReference type="GO" id="GO:0016020">
    <property type="term" value="C:membrane"/>
    <property type="evidence" value="ECO:0007669"/>
    <property type="project" value="InterPro"/>
</dbReference>
<keyword evidence="1" id="KW-1133">Transmembrane helix</keyword>
<feature type="transmembrane region" description="Helical" evidence="1">
    <location>
        <begin position="62"/>
        <end position="79"/>
    </location>
</feature>
<dbReference type="NCBIfam" id="NF037968">
    <property type="entry name" value="SemiSWEET_2"/>
    <property type="match status" value="1"/>
</dbReference>
<dbReference type="GO" id="GO:0051119">
    <property type="term" value="F:sugar transmembrane transporter activity"/>
    <property type="evidence" value="ECO:0007669"/>
    <property type="project" value="InterPro"/>
</dbReference>
<accession>A0A367GSZ8</accession>
<gene>
    <name evidence="2" type="ORF">DJ568_05640</name>
</gene>
<dbReference type="EMBL" id="QGDC01000002">
    <property type="protein sequence ID" value="RCH56215.1"/>
    <property type="molecule type" value="Genomic_DNA"/>
</dbReference>
<dbReference type="InterPro" id="IPR047662">
    <property type="entry name" value="SemiSWEET"/>
</dbReference>
<dbReference type="Pfam" id="PF03083">
    <property type="entry name" value="MtN3_slv"/>
    <property type="match status" value="1"/>
</dbReference>
<feature type="transmembrane region" description="Helical" evidence="1">
    <location>
        <begin position="36"/>
        <end position="56"/>
    </location>
</feature>
<proteinExistence type="predicted"/>
<reference evidence="2 3" key="1">
    <citation type="submission" date="2018-05" db="EMBL/GenBank/DDBJ databases">
        <title>Mucilaginibacter hurinus sp. nov., isolated from briquette warehouse soil.</title>
        <authorList>
            <person name="Choi L."/>
        </authorList>
    </citation>
    <scope>NUCLEOTIDE SEQUENCE [LARGE SCALE GENOMIC DNA]</scope>
    <source>
        <strain evidence="2 3">ZR32</strain>
    </source>
</reference>
<dbReference type="InterPro" id="IPR004316">
    <property type="entry name" value="SWEET_rpt"/>
</dbReference>
<dbReference type="RefSeq" id="WP_114004252.1">
    <property type="nucleotide sequence ID" value="NZ_QGDC01000002.1"/>
</dbReference>
<keyword evidence="1" id="KW-0812">Transmembrane</keyword>
<feature type="transmembrane region" description="Helical" evidence="1">
    <location>
        <begin position="6"/>
        <end position="24"/>
    </location>
</feature>
<keyword evidence="1" id="KW-0472">Membrane</keyword>
<organism evidence="2 3">
    <name type="scientific">Mucilaginibacter hurinus</name>
    <dbReference type="NCBI Taxonomy" id="2201324"/>
    <lineage>
        <taxon>Bacteria</taxon>
        <taxon>Pseudomonadati</taxon>
        <taxon>Bacteroidota</taxon>
        <taxon>Sphingobacteriia</taxon>
        <taxon>Sphingobacteriales</taxon>
        <taxon>Sphingobacteriaceae</taxon>
        <taxon>Mucilaginibacter</taxon>
    </lineage>
</organism>
<evidence type="ECO:0000313" key="2">
    <source>
        <dbReference type="EMBL" id="RCH56215.1"/>
    </source>
</evidence>
<dbReference type="AlphaFoldDB" id="A0A367GSZ8"/>
<sequence>MIDKQVIGIAAGVLTATSLIPQVVKSLKEKKVEGVSPWMFVVLFAGNGLWAYYGIILKDAPIIITNAFGVIMDITMFILKMKYKDNK</sequence>
<dbReference type="Gene3D" id="1.20.1280.290">
    <property type="match status" value="1"/>
</dbReference>